<evidence type="ECO:0000256" key="14">
    <source>
        <dbReference type="ARBA" id="ARBA00023204"/>
    </source>
</evidence>
<dbReference type="PANTHER" id="PTHR14134">
    <property type="entry name" value="E3 UBIQUITIN-PROTEIN LIGASE RAD18"/>
    <property type="match status" value="1"/>
</dbReference>
<dbReference type="NCBIfam" id="TIGR00599">
    <property type="entry name" value="rad18"/>
    <property type="match status" value="1"/>
</dbReference>
<evidence type="ECO:0000256" key="11">
    <source>
        <dbReference type="ARBA" id="ARBA00022786"/>
    </source>
</evidence>
<keyword evidence="14 17" id="KW-0234">DNA repair</keyword>
<accession>A0A2T3ATW3</accession>
<evidence type="ECO:0000256" key="8">
    <source>
        <dbReference type="ARBA" id="ARBA00022723"/>
    </source>
</evidence>
<keyword evidence="8 17" id="KW-0479">Metal-binding</keyword>
<evidence type="ECO:0000256" key="1">
    <source>
        <dbReference type="ARBA" id="ARBA00000900"/>
    </source>
</evidence>
<evidence type="ECO:0000256" key="15">
    <source>
        <dbReference type="ARBA" id="ARBA00023242"/>
    </source>
</evidence>
<proteinExistence type="inferred from homology"/>
<dbReference type="GO" id="GO:0006513">
    <property type="term" value="P:protein monoubiquitination"/>
    <property type="evidence" value="ECO:0007669"/>
    <property type="project" value="InterPro"/>
</dbReference>
<evidence type="ECO:0000259" key="19">
    <source>
        <dbReference type="PROSITE" id="PS50089"/>
    </source>
</evidence>
<dbReference type="InterPro" id="IPR017907">
    <property type="entry name" value="Znf_RING_CS"/>
</dbReference>
<dbReference type="PROSITE" id="PS00518">
    <property type="entry name" value="ZF_RING_1"/>
    <property type="match status" value="1"/>
</dbReference>
<comment type="similarity">
    <text evidence="4 17">Belongs to the RAD18 family.</text>
</comment>
<evidence type="ECO:0000256" key="16">
    <source>
        <dbReference type="PROSITE-ProRule" id="PRU00175"/>
    </source>
</evidence>
<gene>
    <name evidence="21" type="ORF">M430DRAFT_30815</name>
</gene>
<keyword evidence="11 17" id="KW-0833">Ubl conjugation pathway</keyword>
<feature type="compositionally biased region" description="Acidic residues" evidence="18">
    <location>
        <begin position="153"/>
        <end position="167"/>
    </location>
</feature>
<dbReference type="GO" id="GO:0061630">
    <property type="term" value="F:ubiquitin protein ligase activity"/>
    <property type="evidence" value="ECO:0007669"/>
    <property type="project" value="UniProtKB-UniRule"/>
</dbReference>
<dbReference type="InterPro" id="IPR004580">
    <property type="entry name" value="Rad18_fungi"/>
</dbReference>
<dbReference type="FunFam" id="3.30.40.10:FF:000172">
    <property type="entry name" value="E3 ubiquitin-protein ligase RAD18"/>
    <property type="match status" value="1"/>
</dbReference>
<dbReference type="PANTHER" id="PTHR14134:SF2">
    <property type="entry name" value="E3 UBIQUITIN-PROTEIN LIGASE RAD18"/>
    <property type="match status" value="1"/>
</dbReference>
<protein>
    <recommendedName>
        <fullName evidence="6 17">Postreplication repair E3 ubiquitin-protein ligase RAD18</fullName>
        <ecNumber evidence="5 17">2.3.2.27</ecNumber>
    </recommendedName>
    <alternativeName>
        <fullName evidence="17">RING-type E3 ubiquitin transferase RAD18</fullName>
    </alternativeName>
</protein>
<dbReference type="EC" id="2.3.2.27" evidence="5 17"/>
<evidence type="ECO:0000256" key="17">
    <source>
        <dbReference type="RuleBase" id="RU368093"/>
    </source>
</evidence>
<dbReference type="GO" id="GO:0006281">
    <property type="term" value="P:DNA repair"/>
    <property type="evidence" value="ECO:0007669"/>
    <property type="project" value="UniProtKB-KW"/>
</dbReference>
<dbReference type="UniPathway" id="UPA00143"/>
<dbReference type="PROSITE" id="PS50800">
    <property type="entry name" value="SAP"/>
    <property type="match status" value="1"/>
</dbReference>
<evidence type="ECO:0000256" key="9">
    <source>
        <dbReference type="ARBA" id="ARBA00022763"/>
    </source>
</evidence>
<dbReference type="SUPFAM" id="SSF57850">
    <property type="entry name" value="RING/U-box"/>
    <property type="match status" value="1"/>
</dbReference>
<keyword evidence="9 17" id="KW-0227">DNA damage</keyword>
<comment type="pathway">
    <text evidence="3 17">Protein modification; protein ubiquitination.</text>
</comment>
<feature type="domain" description="RING-type" evidence="19">
    <location>
        <begin position="36"/>
        <end position="74"/>
    </location>
</feature>
<evidence type="ECO:0000256" key="5">
    <source>
        <dbReference type="ARBA" id="ARBA00012483"/>
    </source>
</evidence>
<comment type="catalytic activity">
    <reaction evidence="1 17">
        <text>S-ubiquitinyl-[E2 ubiquitin-conjugating enzyme]-L-cysteine + [acceptor protein]-L-lysine = [E2 ubiquitin-conjugating enzyme]-L-cysteine + N(6)-ubiquitinyl-[acceptor protein]-L-lysine.</text>
        <dbReference type="EC" id="2.3.2.27"/>
    </reaction>
</comment>
<dbReference type="Proteomes" id="UP000241818">
    <property type="component" value="Unassembled WGS sequence"/>
</dbReference>
<dbReference type="GO" id="GO:0006301">
    <property type="term" value="P:DNA damage tolerance"/>
    <property type="evidence" value="ECO:0007669"/>
    <property type="project" value="InterPro"/>
</dbReference>
<feature type="compositionally biased region" description="Polar residues" evidence="18">
    <location>
        <begin position="374"/>
        <end position="401"/>
    </location>
</feature>
<keyword evidence="12 17" id="KW-0862">Zinc</keyword>
<dbReference type="Pfam" id="PF13923">
    <property type="entry name" value="zf-C3HC4_2"/>
    <property type="match status" value="1"/>
</dbReference>
<keyword evidence="10 16" id="KW-0863">Zinc-finger</keyword>
<evidence type="ECO:0000256" key="12">
    <source>
        <dbReference type="ARBA" id="ARBA00022833"/>
    </source>
</evidence>
<dbReference type="AlphaFoldDB" id="A0A2T3ATW3"/>
<dbReference type="InterPro" id="IPR001841">
    <property type="entry name" value="Znf_RING"/>
</dbReference>
<evidence type="ECO:0000256" key="10">
    <source>
        <dbReference type="ARBA" id="ARBA00022771"/>
    </source>
</evidence>
<evidence type="ECO:0000256" key="6">
    <source>
        <dbReference type="ARBA" id="ARBA00015551"/>
    </source>
</evidence>
<evidence type="ECO:0000256" key="4">
    <source>
        <dbReference type="ARBA" id="ARBA00009506"/>
    </source>
</evidence>
<dbReference type="Gene3D" id="3.30.40.10">
    <property type="entry name" value="Zinc/RING finger domain, C3HC4 (zinc finger)"/>
    <property type="match status" value="1"/>
</dbReference>
<feature type="region of interest" description="Disordered" evidence="18">
    <location>
        <begin position="193"/>
        <end position="215"/>
    </location>
</feature>
<feature type="region of interest" description="Disordered" evidence="18">
    <location>
        <begin position="335"/>
        <end position="435"/>
    </location>
</feature>
<dbReference type="STRING" id="857342.A0A2T3ATW3"/>
<evidence type="ECO:0000259" key="20">
    <source>
        <dbReference type="PROSITE" id="PS50800"/>
    </source>
</evidence>
<sequence>MNANPLPDDAFEIPDSTDWLATPLPSLAAVEAALRCQVCKDFYTTPMITSCSHTFCSLCIRRSLTHDGKCPACRAGDQEMKLRQNWAMEELVEAFKKARPEVLGFATRPVERSTSPKRKRVVEEGEDGSTPRRKRTRSGRRILPSSQIVALDSDGDDEDYTPEEEEPKDGLVPCPICQERMTVQAVEAHIDHCDGEPPSKKKGARNSTQNPTIHKAIKRPERLPHPHYSGLKDAALRKKLADQGISSSGSRQLMERRYTEWVTLWNANCDSKNPKGKSELRRDLDLWERTQGGRAVVSWKEQEIGSQIRDKDFDGKAWAEKNDEAFKQLIANARRKPAAKASSSSSGSGPIQGEAVDGPSVALRTLDRPDTESNEQPRATTSLVTYKGSQTRFFQEPSSPGHTGPLPSPQRQGTSTLDKDTAINPDRTTIKPLEP</sequence>
<dbReference type="GO" id="GO:0003697">
    <property type="term" value="F:single-stranded DNA binding"/>
    <property type="evidence" value="ECO:0007669"/>
    <property type="project" value="UniProtKB-UniRule"/>
</dbReference>
<keyword evidence="13 17" id="KW-0238">DNA-binding</keyword>
<evidence type="ECO:0000256" key="3">
    <source>
        <dbReference type="ARBA" id="ARBA00004906"/>
    </source>
</evidence>
<feature type="compositionally biased region" description="Basic residues" evidence="18">
    <location>
        <begin position="131"/>
        <end position="140"/>
    </location>
</feature>
<comment type="subunit">
    <text evidence="17">Interacts with E2 UBC2, forming a complex with ubiquitin ligase activity.</text>
</comment>
<dbReference type="RefSeq" id="XP_024718117.1">
    <property type="nucleotide sequence ID" value="XM_024865981.1"/>
</dbReference>
<dbReference type="InterPro" id="IPR006642">
    <property type="entry name" value="Rad18_UBZ4"/>
</dbReference>
<comment type="subcellular location">
    <subcellularLocation>
        <location evidence="2 17">Nucleus</location>
    </subcellularLocation>
</comment>
<feature type="compositionally biased region" description="Low complexity" evidence="18">
    <location>
        <begin position="339"/>
        <end position="349"/>
    </location>
</feature>
<feature type="domain" description="SAP" evidence="20">
    <location>
        <begin position="228"/>
        <end position="262"/>
    </location>
</feature>
<evidence type="ECO:0000256" key="2">
    <source>
        <dbReference type="ARBA" id="ARBA00004123"/>
    </source>
</evidence>
<dbReference type="FunCoup" id="A0A2T3ATW3">
    <property type="interactions" value="290"/>
</dbReference>
<evidence type="ECO:0000256" key="13">
    <source>
        <dbReference type="ARBA" id="ARBA00023125"/>
    </source>
</evidence>
<evidence type="ECO:0000313" key="22">
    <source>
        <dbReference type="Proteomes" id="UP000241818"/>
    </source>
</evidence>
<dbReference type="InterPro" id="IPR003034">
    <property type="entry name" value="SAP_dom"/>
</dbReference>
<reference evidence="21 22" key="1">
    <citation type="journal article" date="2018" name="New Phytol.">
        <title>Comparative genomics and transcriptomics depict ericoid mycorrhizal fungi as versatile saprotrophs and plant mutualists.</title>
        <authorList>
            <person name="Martino E."/>
            <person name="Morin E."/>
            <person name="Grelet G.A."/>
            <person name="Kuo A."/>
            <person name="Kohler A."/>
            <person name="Daghino S."/>
            <person name="Barry K.W."/>
            <person name="Cichocki N."/>
            <person name="Clum A."/>
            <person name="Dockter R.B."/>
            <person name="Hainaut M."/>
            <person name="Kuo R.C."/>
            <person name="LaButti K."/>
            <person name="Lindahl B.D."/>
            <person name="Lindquist E.A."/>
            <person name="Lipzen A."/>
            <person name="Khouja H.R."/>
            <person name="Magnuson J."/>
            <person name="Murat C."/>
            <person name="Ohm R.A."/>
            <person name="Singer S.W."/>
            <person name="Spatafora J.W."/>
            <person name="Wang M."/>
            <person name="Veneault-Fourrey C."/>
            <person name="Henrissat B."/>
            <person name="Grigoriev I.V."/>
            <person name="Martin F.M."/>
            <person name="Perotto S."/>
        </authorList>
    </citation>
    <scope>NUCLEOTIDE SEQUENCE [LARGE SCALE GENOMIC DNA]</scope>
    <source>
        <strain evidence="21 22">ATCC 22711</strain>
    </source>
</reference>
<dbReference type="GO" id="GO:0097505">
    <property type="term" value="C:Rad6-Rad18 complex"/>
    <property type="evidence" value="ECO:0007669"/>
    <property type="project" value="TreeGrafter"/>
</dbReference>
<evidence type="ECO:0000313" key="21">
    <source>
        <dbReference type="EMBL" id="PSS10938.1"/>
    </source>
</evidence>
<dbReference type="SMART" id="SM00184">
    <property type="entry name" value="RING"/>
    <property type="match status" value="1"/>
</dbReference>
<dbReference type="InterPro" id="IPR039577">
    <property type="entry name" value="Rad18"/>
</dbReference>
<dbReference type="InParanoid" id="A0A2T3ATW3"/>
<dbReference type="GO" id="GO:0005634">
    <property type="term" value="C:nucleus"/>
    <property type="evidence" value="ECO:0007669"/>
    <property type="project" value="UniProtKB-SubCell"/>
</dbReference>
<organism evidence="21 22">
    <name type="scientific">Amorphotheca resinae ATCC 22711</name>
    <dbReference type="NCBI Taxonomy" id="857342"/>
    <lineage>
        <taxon>Eukaryota</taxon>
        <taxon>Fungi</taxon>
        <taxon>Dikarya</taxon>
        <taxon>Ascomycota</taxon>
        <taxon>Pezizomycotina</taxon>
        <taxon>Leotiomycetes</taxon>
        <taxon>Helotiales</taxon>
        <taxon>Amorphothecaceae</taxon>
        <taxon>Amorphotheca</taxon>
    </lineage>
</organism>
<keyword evidence="15 17" id="KW-0539">Nucleus</keyword>
<dbReference type="PROSITE" id="PS50089">
    <property type="entry name" value="ZF_RING_2"/>
    <property type="match status" value="1"/>
</dbReference>
<keyword evidence="7 17" id="KW-0808">Transferase</keyword>
<name>A0A2T3ATW3_AMORE</name>
<dbReference type="EMBL" id="KZ679016">
    <property type="protein sequence ID" value="PSS10938.1"/>
    <property type="molecule type" value="Genomic_DNA"/>
</dbReference>
<comment type="function">
    <text evidence="17">E3 RING-finger protein, member of the UBC2/RAD6 epistasis group. Associates to the E2 ubiquitin conjugating enzyme UBC2/RAD6 to form the UBC2-RAD18 ubiquitin ligase complex involved in postreplicative repair (PRR) of damaged DNA.</text>
</comment>
<keyword evidence="22" id="KW-1185">Reference proteome</keyword>
<feature type="region of interest" description="Disordered" evidence="18">
    <location>
        <begin position="107"/>
        <end position="173"/>
    </location>
</feature>
<evidence type="ECO:0000256" key="7">
    <source>
        <dbReference type="ARBA" id="ARBA00022679"/>
    </source>
</evidence>
<dbReference type="SMART" id="SM00513">
    <property type="entry name" value="SAP"/>
    <property type="match status" value="1"/>
</dbReference>
<dbReference type="GO" id="GO:0008270">
    <property type="term" value="F:zinc ion binding"/>
    <property type="evidence" value="ECO:0007669"/>
    <property type="project" value="UniProtKB-KW"/>
</dbReference>
<dbReference type="InterPro" id="IPR013083">
    <property type="entry name" value="Znf_RING/FYVE/PHD"/>
</dbReference>
<evidence type="ECO:0000256" key="18">
    <source>
        <dbReference type="SAM" id="MobiDB-lite"/>
    </source>
</evidence>
<dbReference type="OrthoDB" id="9049620at2759"/>
<dbReference type="GeneID" id="36574062"/>
<dbReference type="SMART" id="SM00734">
    <property type="entry name" value="ZnF_Rad18"/>
    <property type="match status" value="1"/>
</dbReference>